<comment type="caution">
    <text evidence="3">The sequence shown here is derived from an EMBL/GenBank/DDBJ whole genome shotgun (WGS) entry which is preliminary data.</text>
</comment>
<organism evidence="3 4">
    <name type="scientific">Nannochloropsis salina CCMP1776</name>
    <dbReference type="NCBI Taxonomy" id="1027361"/>
    <lineage>
        <taxon>Eukaryota</taxon>
        <taxon>Sar</taxon>
        <taxon>Stramenopiles</taxon>
        <taxon>Ochrophyta</taxon>
        <taxon>Eustigmatophyceae</taxon>
        <taxon>Eustigmatales</taxon>
        <taxon>Monodopsidaceae</taxon>
        <taxon>Microchloropsis</taxon>
        <taxon>Microchloropsis salina</taxon>
    </lineage>
</organism>
<proteinExistence type="predicted"/>
<feature type="region of interest" description="Disordered" evidence="1">
    <location>
        <begin position="188"/>
        <end position="211"/>
    </location>
</feature>
<evidence type="ECO:0000313" key="4">
    <source>
        <dbReference type="Proteomes" id="UP000355283"/>
    </source>
</evidence>
<dbReference type="EMBL" id="SDOX01000010">
    <property type="protein sequence ID" value="TFJ85998.1"/>
    <property type="molecule type" value="Genomic_DNA"/>
</dbReference>
<gene>
    <name evidence="3" type="ORF">NSK_002818</name>
</gene>
<name>A0A4D9DBI6_9STRA</name>
<reference evidence="3 4" key="1">
    <citation type="submission" date="2019-01" db="EMBL/GenBank/DDBJ databases">
        <title>Nuclear Genome Assembly of the Microalgal Biofuel strain Nannochloropsis salina CCMP1776.</title>
        <authorList>
            <person name="Hovde B."/>
        </authorList>
    </citation>
    <scope>NUCLEOTIDE SEQUENCE [LARGE SCALE GENOMIC DNA]</scope>
    <source>
        <strain evidence="3 4">CCMP1776</strain>
    </source>
</reference>
<feature type="signal peptide" evidence="2">
    <location>
        <begin position="1"/>
        <end position="20"/>
    </location>
</feature>
<dbReference type="OrthoDB" id="199317at2759"/>
<keyword evidence="4" id="KW-1185">Reference proteome</keyword>
<dbReference type="Proteomes" id="UP000355283">
    <property type="component" value="Unassembled WGS sequence"/>
</dbReference>
<evidence type="ECO:0000256" key="2">
    <source>
        <dbReference type="SAM" id="SignalP"/>
    </source>
</evidence>
<dbReference type="AlphaFoldDB" id="A0A4D9DBI6"/>
<dbReference type="InterPro" id="IPR049226">
    <property type="entry name" value="DUF6823"/>
</dbReference>
<keyword evidence="2" id="KW-0732">Signal</keyword>
<evidence type="ECO:0000313" key="3">
    <source>
        <dbReference type="EMBL" id="TFJ85998.1"/>
    </source>
</evidence>
<sequence>MKSSGLFLALLLTCVSTALAFVVRPAYQVSKLRRIRGVVTAGLFDGLFLSESEKEEAYQKQQEILRARQNPDKQKAYFQEVNKRRAEANKNYKEKFNLSKNGKQDPAIKWMELRKKGVIGEREKYEQYGETNRGIIIPQVPFGNTKYDEGERFDLRLPYVDDGYVDESASLGNTIKRLFGFGKASKPTMLPQGLDSDGPNSKKGAKGGNKK</sequence>
<evidence type="ECO:0000256" key="1">
    <source>
        <dbReference type="SAM" id="MobiDB-lite"/>
    </source>
</evidence>
<dbReference type="Pfam" id="PF20709">
    <property type="entry name" value="DUF6823"/>
    <property type="match status" value="1"/>
</dbReference>
<accession>A0A4D9DBI6</accession>
<feature type="chain" id="PRO_5020035869" evidence="2">
    <location>
        <begin position="21"/>
        <end position="211"/>
    </location>
</feature>
<protein>
    <submittedName>
        <fullName evidence="3">Uncharacterized protein</fullName>
    </submittedName>
</protein>